<comment type="caution">
    <text evidence="1">The sequence shown here is derived from an EMBL/GenBank/DDBJ whole genome shotgun (WGS) entry which is preliminary data.</text>
</comment>
<dbReference type="SUPFAM" id="SSF53756">
    <property type="entry name" value="UDP-Glycosyltransferase/glycogen phosphorylase"/>
    <property type="match status" value="1"/>
</dbReference>
<sequence length="585" mass="65978">MKVLIYAPHSAIWVHAFPEALVAEALVQQGNDIVYVGCGRQFSRYCVAMSAFGLTYDSPVHEKENICRNCEKNKAFLRSEFGLNGPDIAGELSAEDTQHLEQVLETATPENYLSLTYSGIDVGRLALYEFLLNHKKNNLEITPGEWPAYKAALWNSLCSALASMKIIQREKPDAVITYNSFYSVNHVCCIAADNHSVPHYLLHAGANMAHRMETLTLSKGYAYNYITRNPVWDVYRAQPRSIEKFAVVTDHMLALFKATSVFVYSAPKSQEKVDLRQKFGISPQQKVIVATMSSHDERFAAVTIGVMPKDGTLVFPEQIDWIRALTSFVAGRQDLFLLIRVHPREFPNKRESVTSEYASKLQNLLVDLPENVKVNWPGDDISLYDLADIAGVFLNSRSTTGLEMSMLGLPVVVYSPDQLYSYPPDLNYTADTLEDYFLQIDRALTHGWDIEFARMAFRWGVFQYCHAVFDISESYGKELGRSLNLMQRAINKMTRNLIPLFEQRKDARCRAESLKDAKLISDFLKSGKSSVVEVRPEVLSESSLDQETAALRHEFGRIFAVLYPGKTQPLPGSLQAKMQAFINGD</sequence>
<protein>
    <recommendedName>
        <fullName evidence="3">Capsule biosynthesis protein</fullName>
    </recommendedName>
</protein>
<evidence type="ECO:0000313" key="2">
    <source>
        <dbReference type="Proteomes" id="UP001524586"/>
    </source>
</evidence>
<dbReference type="Proteomes" id="UP001524586">
    <property type="component" value="Unassembled WGS sequence"/>
</dbReference>
<organism evidence="1 2">
    <name type="scientific">Methylomonas rivi</name>
    <dbReference type="NCBI Taxonomy" id="2952226"/>
    <lineage>
        <taxon>Bacteria</taxon>
        <taxon>Pseudomonadati</taxon>
        <taxon>Pseudomonadota</taxon>
        <taxon>Gammaproteobacteria</taxon>
        <taxon>Methylococcales</taxon>
        <taxon>Methylococcaceae</taxon>
        <taxon>Methylomonas</taxon>
    </lineage>
</organism>
<dbReference type="EMBL" id="JANIBK010000019">
    <property type="protein sequence ID" value="MCQ8127925.1"/>
    <property type="molecule type" value="Genomic_DNA"/>
</dbReference>
<reference evidence="1 2" key="1">
    <citation type="submission" date="2022-07" db="EMBL/GenBank/DDBJ databases">
        <title>Methylomonas rivi sp. nov., Methylomonas rosea sp. nov., Methylomonas aureus sp. nov. and Methylomonas subterranea sp. nov., four novel methanotrophs isolated from a freshwater creek and the deep terrestrial subsurface.</title>
        <authorList>
            <person name="Abin C."/>
            <person name="Sankaranarayanan K."/>
            <person name="Garner C."/>
            <person name="Sindelar R."/>
            <person name="Kotary K."/>
            <person name="Garner R."/>
            <person name="Barclay S."/>
            <person name="Lawson P."/>
            <person name="Krumholz L."/>
        </authorList>
    </citation>
    <scope>NUCLEOTIDE SEQUENCE [LARGE SCALE GENOMIC DNA]</scope>
    <source>
        <strain evidence="1 2">WSC-6</strain>
    </source>
</reference>
<evidence type="ECO:0008006" key="3">
    <source>
        <dbReference type="Google" id="ProtNLM"/>
    </source>
</evidence>
<evidence type="ECO:0000313" key="1">
    <source>
        <dbReference type="EMBL" id="MCQ8127925.1"/>
    </source>
</evidence>
<gene>
    <name evidence="1" type="ORF">NP596_05565</name>
</gene>
<proteinExistence type="predicted"/>
<dbReference type="RefSeq" id="WP_256614284.1">
    <property type="nucleotide sequence ID" value="NZ_JANIBK010000019.1"/>
</dbReference>
<accession>A0ABT1U3C6</accession>
<keyword evidence="2" id="KW-1185">Reference proteome</keyword>
<name>A0ABT1U3C6_9GAMM</name>